<dbReference type="InterPro" id="IPR007460">
    <property type="entry name" value="BrnT_toxin"/>
</dbReference>
<gene>
    <name evidence="1" type="ORF">PCO31010_01011</name>
</gene>
<evidence type="ECO:0000313" key="2">
    <source>
        <dbReference type="Proteomes" id="UP000343335"/>
    </source>
</evidence>
<accession>A0A5E4STS4</accession>
<dbReference type="Pfam" id="PF04365">
    <property type="entry name" value="BrnT_toxin"/>
    <property type="match status" value="1"/>
</dbReference>
<dbReference type="AlphaFoldDB" id="A0A5E4STS4"/>
<proteinExistence type="predicted"/>
<evidence type="ECO:0000313" key="1">
    <source>
        <dbReference type="EMBL" id="VVD78481.1"/>
    </source>
</evidence>
<evidence type="ECO:0008006" key="3">
    <source>
        <dbReference type="Google" id="ProtNLM"/>
    </source>
</evidence>
<reference evidence="1 2" key="1">
    <citation type="submission" date="2019-08" db="EMBL/GenBank/DDBJ databases">
        <authorList>
            <person name="Peeters C."/>
        </authorList>
    </citation>
    <scope>NUCLEOTIDE SEQUENCE [LARGE SCALE GENOMIC DNA]</scope>
    <source>
        <strain evidence="1 2">LMG 31010</strain>
    </source>
</reference>
<dbReference type="InterPro" id="IPR038573">
    <property type="entry name" value="BrnT_sf"/>
</dbReference>
<dbReference type="EMBL" id="CABPSA010000001">
    <property type="protein sequence ID" value="VVD78481.1"/>
    <property type="molecule type" value="Genomic_DNA"/>
</dbReference>
<sequence>MPMDISFDPGKSERNEQERGLPFTMAQDFEWDSAVIDEDVRVDYGERRYRAFGYIGERLFALVFTPRAEKIHVISLRKANSREVKRYAET</sequence>
<name>A0A5E4STS4_9BURK</name>
<organism evidence="1 2">
    <name type="scientific">Pandoraea commovens</name>
    <dbReference type="NCBI Taxonomy" id="2508289"/>
    <lineage>
        <taxon>Bacteria</taxon>
        <taxon>Pseudomonadati</taxon>
        <taxon>Pseudomonadota</taxon>
        <taxon>Betaproteobacteria</taxon>
        <taxon>Burkholderiales</taxon>
        <taxon>Burkholderiaceae</taxon>
        <taxon>Pandoraea</taxon>
    </lineage>
</organism>
<dbReference type="Proteomes" id="UP000343335">
    <property type="component" value="Unassembled WGS sequence"/>
</dbReference>
<protein>
    <recommendedName>
        <fullName evidence="3">BrnT family toxin</fullName>
    </recommendedName>
</protein>
<dbReference type="Gene3D" id="3.10.450.530">
    <property type="entry name" value="Ribonuclease toxin, BrnT, of type II toxin-antitoxin system"/>
    <property type="match status" value="1"/>
</dbReference>